<dbReference type="OrthoDB" id="10258692at2759"/>
<dbReference type="AlphaFoldDB" id="C1FFE9"/>
<keyword evidence="4" id="KW-1185">Reference proteome</keyword>
<dbReference type="RefSeq" id="XP_002507815.1">
    <property type="nucleotide sequence ID" value="XM_002507769.1"/>
</dbReference>
<evidence type="ECO:0000259" key="2">
    <source>
        <dbReference type="PROSITE" id="PS50090"/>
    </source>
</evidence>
<evidence type="ECO:0000313" key="3">
    <source>
        <dbReference type="EMBL" id="ACO69073.1"/>
    </source>
</evidence>
<dbReference type="InterPro" id="IPR001005">
    <property type="entry name" value="SANT/Myb"/>
</dbReference>
<dbReference type="CDD" id="cd00167">
    <property type="entry name" value="SANT"/>
    <property type="match status" value="1"/>
</dbReference>
<feature type="region of interest" description="Disordered" evidence="1">
    <location>
        <begin position="30"/>
        <end position="78"/>
    </location>
</feature>
<dbReference type="InterPro" id="IPR009057">
    <property type="entry name" value="Homeodomain-like_sf"/>
</dbReference>
<dbReference type="Proteomes" id="UP000002009">
    <property type="component" value="Chromosome 8"/>
</dbReference>
<feature type="region of interest" description="Disordered" evidence="1">
    <location>
        <begin position="148"/>
        <end position="181"/>
    </location>
</feature>
<protein>
    <recommendedName>
        <fullName evidence="2">Myb-like domain-containing protein</fullName>
    </recommendedName>
</protein>
<name>C1FFE9_MICCC</name>
<evidence type="ECO:0000313" key="4">
    <source>
        <dbReference type="Proteomes" id="UP000002009"/>
    </source>
</evidence>
<dbReference type="SUPFAM" id="SSF46689">
    <property type="entry name" value="Homeodomain-like"/>
    <property type="match status" value="1"/>
</dbReference>
<dbReference type="InParanoid" id="C1FFE9"/>
<feature type="domain" description="Myb-like" evidence="2">
    <location>
        <begin position="314"/>
        <end position="360"/>
    </location>
</feature>
<feature type="compositionally biased region" description="Low complexity" evidence="1">
    <location>
        <begin position="56"/>
        <end position="69"/>
    </location>
</feature>
<proteinExistence type="predicted"/>
<dbReference type="GeneID" id="8245733"/>
<organism evidence="3 4">
    <name type="scientific">Micromonas commoda (strain RCC299 / NOUM17 / CCMP2709)</name>
    <name type="common">Picoplanktonic green alga</name>
    <dbReference type="NCBI Taxonomy" id="296587"/>
    <lineage>
        <taxon>Eukaryota</taxon>
        <taxon>Viridiplantae</taxon>
        <taxon>Chlorophyta</taxon>
        <taxon>Mamiellophyceae</taxon>
        <taxon>Mamiellales</taxon>
        <taxon>Mamiellaceae</taxon>
        <taxon>Micromonas</taxon>
    </lineage>
</organism>
<dbReference type="KEGG" id="mis:MICPUN_60491"/>
<dbReference type="PROSITE" id="PS50090">
    <property type="entry name" value="MYB_LIKE"/>
    <property type="match status" value="1"/>
</dbReference>
<dbReference type="EMBL" id="CP001575">
    <property type="protein sequence ID" value="ACO69073.1"/>
    <property type="molecule type" value="Genomic_DNA"/>
</dbReference>
<feature type="compositionally biased region" description="Low complexity" evidence="1">
    <location>
        <begin position="148"/>
        <end position="160"/>
    </location>
</feature>
<dbReference type="STRING" id="296587.C1FFE9"/>
<accession>C1FFE9</accession>
<sequence length="391" mass="42081">MDPAACGDRPNFLDFSFQKTVVVSSARALRERAPETRKMTNPADATQVDIAEKENAPSPAVKASPKPAANGDGSSKFVNVDGKVKHRRVVKADGVDAMTQADATVGAEQEHVNDYERQREERIRRNNERLRALKVLDTAKALEASAAAASNAAAANVVKRPPGKARGGRPKAPPPPPRAKSRRLAVVANTDAALAAKLQAAEDDGGFMDSIDDDDDATPAHLTCEEWCEKRGLAPGPKMDGHFRGWVAPDLVQSLGLAASAAEAWESNGGGSFAKAGKAGKGENAKEFARKMIKKNPNCYFYRHNAPGQDAWHGDWAEDEIQRFVQVAKEHGCGDKWGLFASYIPHRVGYQCSAAYRHVIIPRGLLLDDQFVMSRSGEAVYVGKKGSKGSA</sequence>
<dbReference type="OMA" id="FASYIPH"/>
<evidence type="ECO:0000256" key="1">
    <source>
        <dbReference type="SAM" id="MobiDB-lite"/>
    </source>
</evidence>
<dbReference type="eggNOG" id="ENOG502S2ZR">
    <property type="taxonomic scope" value="Eukaryota"/>
</dbReference>
<reference evidence="3 4" key="1">
    <citation type="journal article" date="2009" name="Science">
        <title>Green evolution and dynamic adaptations revealed by genomes of the marine picoeukaryotes Micromonas.</title>
        <authorList>
            <person name="Worden A.Z."/>
            <person name="Lee J.H."/>
            <person name="Mock T."/>
            <person name="Rouze P."/>
            <person name="Simmons M.P."/>
            <person name="Aerts A.L."/>
            <person name="Allen A.E."/>
            <person name="Cuvelier M.L."/>
            <person name="Derelle E."/>
            <person name="Everett M.V."/>
            <person name="Foulon E."/>
            <person name="Grimwood J."/>
            <person name="Gundlach H."/>
            <person name="Henrissat B."/>
            <person name="Napoli C."/>
            <person name="McDonald S.M."/>
            <person name="Parker M.S."/>
            <person name="Rombauts S."/>
            <person name="Salamov A."/>
            <person name="Von Dassow P."/>
            <person name="Badger J.H."/>
            <person name="Coutinho P.M."/>
            <person name="Demir E."/>
            <person name="Dubchak I."/>
            <person name="Gentemann C."/>
            <person name="Eikrem W."/>
            <person name="Gready J.E."/>
            <person name="John U."/>
            <person name="Lanier W."/>
            <person name="Lindquist E.A."/>
            <person name="Lucas S."/>
            <person name="Mayer K.F."/>
            <person name="Moreau H."/>
            <person name="Not F."/>
            <person name="Otillar R."/>
            <person name="Panaud O."/>
            <person name="Pangilinan J."/>
            <person name="Paulsen I."/>
            <person name="Piegu B."/>
            <person name="Poliakov A."/>
            <person name="Robbens S."/>
            <person name="Schmutz J."/>
            <person name="Toulza E."/>
            <person name="Wyss T."/>
            <person name="Zelensky A."/>
            <person name="Zhou K."/>
            <person name="Armbrust E.V."/>
            <person name="Bhattacharya D."/>
            <person name="Goodenough U.W."/>
            <person name="Van de Peer Y."/>
            <person name="Grigoriev I.V."/>
        </authorList>
    </citation>
    <scope>NUCLEOTIDE SEQUENCE [LARGE SCALE GENOMIC DNA]</scope>
    <source>
        <strain evidence="4">RCC299 / NOUM17</strain>
    </source>
</reference>
<gene>
    <name evidence="3" type="ORF">MICPUN_60491</name>
</gene>